<evidence type="ECO:0000256" key="2">
    <source>
        <dbReference type="ARBA" id="ARBA00023125"/>
    </source>
</evidence>
<dbReference type="InterPro" id="IPR036271">
    <property type="entry name" value="Tet_transcr_reg_TetR-rel_C_sf"/>
</dbReference>
<dbReference type="AlphaFoldDB" id="A0A0Q0X2B9"/>
<dbReference type="InterPro" id="IPR009057">
    <property type="entry name" value="Homeodomain-like_sf"/>
</dbReference>
<dbReference type="SUPFAM" id="SSF46689">
    <property type="entry name" value="Homeodomain-like"/>
    <property type="match status" value="1"/>
</dbReference>
<comment type="caution">
    <text evidence="6">The sequence shown here is derived from an EMBL/GenBank/DDBJ whole genome shotgun (WGS) entry which is preliminary data.</text>
</comment>
<reference evidence="6 7" key="1">
    <citation type="submission" date="2015-04" db="EMBL/GenBank/DDBJ databases">
        <title>Complete genome of flavobacterium.</title>
        <authorList>
            <person name="Kwon Y.M."/>
            <person name="Kim S.-J."/>
        </authorList>
    </citation>
    <scope>NUCLEOTIDE SEQUENCE [LARGE SCALE GENOMIC DNA]</scope>
    <source>
        <strain evidence="6 7">DK169</strain>
    </source>
</reference>
<dbReference type="Pfam" id="PF16925">
    <property type="entry name" value="TetR_C_13"/>
    <property type="match status" value="1"/>
</dbReference>
<evidence type="ECO:0000256" key="4">
    <source>
        <dbReference type="PROSITE-ProRule" id="PRU00335"/>
    </source>
</evidence>
<dbReference type="Proteomes" id="UP000050827">
    <property type="component" value="Unassembled WGS sequence"/>
</dbReference>
<keyword evidence="3" id="KW-0804">Transcription</keyword>
<evidence type="ECO:0000256" key="3">
    <source>
        <dbReference type="ARBA" id="ARBA00023163"/>
    </source>
</evidence>
<keyword evidence="7" id="KW-1185">Reference proteome</keyword>
<accession>A0A0Q0X2B9</accession>
<name>A0A0Q0X2B9_9FLAO</name>
<evidence type="ECO:0000259" key="5">
    <source>
        <dbReference type="PROSITE" id="PS50977"/>
    </source>
</evidence>
<organism evidence="6 7">
    <name type="scientific">Flagellimonas eckloniae</name>
    <dbReference type="NCBI Taxonomy" id="346185"/>
    <lineage>
        <taxon>Bacteria</taxon>
        <taxon>Pseudomonadati</taxon>
        <taxon>Bacteroidota</taxon>
        <taxon>Flavobacteriia</taxon>
        <taxon>Flavobacteriales</taxon>
        <taxon>Flavobacteriaceae</taxon>
        <taxon>Flagellimonas</taxon>
    </lineage>
</organism>
<dbReference type="RefSeq" id="WP_055397920.1">
    <property type="nucleotide sequence ID" value="NZ_LCTZ01000002.1"/>
</dbReference>
<dbReference type="STRING" id="346185.AAY42_12435"/>
<sequence>MEKNLKKRETIHRLCAKGLEIFHEKGYYNTSLDDILKELELSKGAFYHHFKSKEDYFISIIQNLVVQKVYALLVEPLNTQENPLPAILDTLQNALEPGKRNEMAYGFMLNDFLTEFNKRNEEISTYLKDIIKVWEVNLVSVLKRGKLDGHIARHIDCEGVATYIIASYLGIRSLLMDSTNRQLKYQYIQQLKHYFSSISERQTVA</sequence>
<dbReference type="Pfam" id="PF00440">
    <property type="entry name" value="TetR_N"/>
    <property type="match status" value="1"/>
</dbReference>
<keyword evidence="2 4" id="KW-0238">DNA-binding</keyword>
<gene>
    <name evidence="6" type="ORF">AAY42_12435</name>
</gene>
<dbReference type="PROSITE" id="PS50977">
    <property type="entry name" value="HTH_TETR_2"/>
    <property type="match status" value="1"/>
</dbReference>
<protein>
    <submittedName>
        <fullName evidence="6">Transcriptional regulator</fullName>
    </submittedName>
</protein>
<dbReference type="InterPro" id="IPR011075">
    <property type="entry name" value="TetR_C"/>
</dbReference>
<evidence type="ECO:0000313" key="6">
    <source>
        <dbReference type="EMBL" id="KQC31752.1"/>
    </source>
</evidence>
<dbReference type="OrthoDB" id="9798857at2"/>
<evidence type="ECO:0000256" key="1">
    <source>
        <dbReference type="ARBA" id="ARBA00023015"/>
    </source>
</evidence>
<dbReference type="PRINTS" id="PR00455">
    <property type="entry name" value="HTHTETR"/>
</dbReference>
<dbReference type="EMBL" id="LCTZ01000002">
    <property type="protein sequence ID" value="KQC31752.1"/>
    <property type="molecule type" value="Genomic_DNA"/>
</dbReference>
<evidence type="ECO:0000313" key="7">
    <source>
        <dbReference type="Proteomes" id="UP000050827"/>
    </source>
</evidence>
<dbReference type="Gene3D" id="1.10.357.10">
    <property type="entry name" value="Tetracycline Repressor, domain 2"/>
    <property type="match status" value="1"/>
</dbReference>
<dbReference type="PANTHER" id="PTHR47506">
    <property type="entry name" value="TRANSCRIPTIONAL REGULATORY PROTEIN"/>
    <property type="match status" value="1"/>
</dbReference>
<keyword evidence="1" id="KW-0805">Transcription regulation</keyword>
<feature type="domain" description="HTH tetR-type" evidence="5">
    <location>
        <begin position="8"/>
        <end position="68"/>
    </location>
</feature>
<dbReference type="SUPFAM" id="SSF48498">
    <property type="entry name" value="Tetracyclin repressor-like, C-terminal domain"/>
    <property type="match status" value="1"/>
</dbReference>
<dbReference type="InterPro" id="IPR001647">
    <property type="entry name" value="HTH_TetR"/>
</dbReference>
<dbReference type="GO" id="GO:0003677">
    <property type="term" value="F:DNA binding"/>
    <property type="evidence" value="ECO:0007669"/>
    <property type="project" value="UniProtKB-UniRule"/>
</dbReference>
<proteinExistence type="predicted"/>
<feature type="DNA-binding region" description="H-T-H motif" evidence="4">
    <location>
        <begin position="31"/>
        <end position="50"/>
    </location>
</feature>
<dbReference type="PANTHER" id="PTHR47506:SF6">
    <property type="entry name" value="HTH-TYPE TRANSCRIPTIONAL REPRESSOR NEMR"/>
    <property type="match status" value="1"/>
</dbReference>